<dbReference type="OrthoDB" id="346467at2157"/>
<keyword evidence="1" id="KW-0812">Transmembrane</keyword>
<dbReference type="GeneID" id="56037352"/>
<feature type="transmembrane region" description="Helical" evidence="1">
    <location>
        <begin position="12"/>
        <end position="34"/>
    </location>
</feature>
<organism evidence="2 3">
    <name type="scientific">Halorarum salinum</name>
    <dbReference type="NCBI Taxonomy" id="2743089"/>
    <lineage>
        <taxon>Archaea</taxon>
        <taxon>Methanobacteriati</taxon>
        <taxon>Methanobacteriota</taxon>
        <taxon>Stenosarchaea group</taxon>
        <taxon>Halobacteria</taxon>
        <taxon>Halobacteriales</taxon>
        <taxon>Haloferacaceae</taxon>
        <taxon>Halorarum</taxon>
    </lineage>
</organism>
<keyword evidence="3" id="KW-1185">Reference proteome</keyword>
<dbReference type="RefSeq" id="WP_179268218.1">
    <property type="nucleotide sequence ID" value="NZ_CP058579.1"/>
</dbReference>
<protein>
    <submittedName>
        <fullName evidence="2">Uncharacterized protein</fullName>
    </submittedName>
</protein>
<keyword evidence="1" id="KW-1133">Transmembrane helix</keyword>
<name>A0A7D5L9W6_9EURY</name>
<keyword evidence="1" id="KW-0472">Membrane</keyword>
<dbReference type="EMBL" id="CP058579">
    <property type="protein sequence ID" value="QLG61633.1"/>
    <property type="molecule type" value="Genomic_DNA"/>
</dbReference>
<evidence type="ECO:0000313" key="3">
    <source>
        <dbReference type="Proteomes" id="UP000509626"/>
    </source>
</evidence>
<accession>A0A7D5L9W6</accession>
<dbReference type="AlphaFoldDB" id="A0A7D5L9W6"/>
<proteinExistence type="predicted"/>
<feature type="transmembrane region" description="Helical" evidence="1">
    <location>
        <begin position="40"/>
        <end position="62"/>
    </location>
</feature>
<feature type="transmembrane region" description="Helical" evidence="1">
    <location>
        <begin position="74"/>
        <end position="99"/>
    </location>
</feature>
<sequence length="210" mass="21207">MPPNQSASFRRVGRLLAALSVVAGAVAGVVLLLPDPLADVFYAWWVLVGALLLPLAGAVGAWTGRTALVPLAALLEATLAVVGTTSIGFLLAPAALLLLGSALCSRAAGPRRADVEAITADPPTAAEVGRRALAGVASAGMGAALVYLGAIRRELFGACATETLACALDRAHPDAIALTVLGLLAVGGGGWLVRRVVHVSRALGFEYGSR</sequence>
<dbReference type="KEGG" id="halu:HUG12_07795"/>
<gene>
    <name evidence="2" type="ORF">HUG12_07795</name>
</gene>
<dbReference type="Proteomes" id="UP000509626">
    <property type="component" value="Chromosome"/>
</dbReference>
<reference evidence="2 3" key="1">
    <citation type="submission" date="2020-06" db="EMBL/GenBank/DDBJ databases">
        <title>NJ-3-1, isolated from saline soil.</title>
        <authorList>
            <person name="Cui H.L."/>
            <person name="Shi X."/>
        </authorList>
    </citation>
    <scope>NUCLEOTIDE SEQUENCE [LARGE SCALE GENOMIC DNA]</scope>
    <source>
        <strain evidence="2 3">NJ-3-1</strain>
    </source>
</reference>
<evidence type="ECO:0000313" key="2">
    <source>
        <dbReference type="EMBL" id="QLG61633.1"/>
    </source>
</evidence>
<feature type="transmembrane region" description="Helical" evidence="1">
    <location>
        <begin position="175"/>
        <end position="193"/>
    </location>
</feature>
<evidence type="ECO:0000256" key="1">
    <source>
        <dbReference type="SAM" id="Phobius"/>
    </source>
</evidence>